<dbReference type="Proteomes" id="UP000433101">
    <property type="component" value="Unassembled WGS sequence"/>
</dbReference>
<keyword evidence="7" id="KW-0804">Transcription</keyword>
<dbReference type="Pfam" id="PF02954">
    <property type="entry name" value="HTH_8"/>
    <property type="match status" value="1"/>
</dbReference>
<dbReference type="Gene3D" id="1.10.10.60">
    <property type="entry name" value="Homeodomain-like"/>
    <property type="match status" value="1"/>
</dbReference>
<dbReference type="FunFam" id="3.40.50.300:FF:000006">
    <property type="entry name" value="DNA-binding transcriptional regulator NtrC"/>
    <property type="match status" value="1"/>
</dbReference>
<dbReference type="GO" id="GO:0000160">
    <property type="term" value="P:phosphorelay signal transduction system"/>
    <property type="evidence" value="ECO:0007669"/>
    <property type="project" value="UniProtKB-KW"/>
</dbReference>
<dbReference type="EMBL" id="WUMV01000007">
    <property type="protein sequence ID" value="MXN66161.1"/>
    <property type="molecule type" value="Genomic_DNA"/>
</dbReference>
<dbReference type="InterPro" id="IPR058031">
    <property type="entry name" value="AAA_lid_NorR"/>
</dbReference>
<keyword evidence="3" id="KW-0902">Two-component regulatory system</keyword>
<dbReference type="Gene3D" id="1.10.8.60">
    <property type="match status" value="1"/>
</dbReference>
<dbReference type="InterPro" id="IPR002197">
    <property type="entry name" value="HTH_Fis"/>
</dbReference>
<feature type="region of interest" description="Disordered" evidence="8">
    <location>
        <begin position="137"/>
        <end position="163"/>
    </location>
</feature>
<gene>
    <name evidence="10" type="ORF">GR183_14695</name>
</gene>
<evidence type="ECO:0000256" key="2">
    <source>
        <dbReference type="ARBA" id="ARBA00022840"/>
    </source>
</evidence>
<keyword evidence="5" id="KW-0238">DNA-binding</keyword>
<dbReference type="PROSITE" id="PS00688">
    <property type="entry name" value="SIGMA54_INTERACT_3"/>
    <property type="match status" value="1"/>
</dbReference>
<feature type="domain" description="Sigma-54 factor interaction" evidence="9">
    <location>
        <begin position="166"/>
        <end position="395"/>
    </location>
</feature>
<protein>
    <submittedName>
        <fullName evidence="10">AAA family ATPase</fullName>
    </submittedName>
</protein>
<keyword evidence="1" id="KW-0547">Nucleotide-binding</keyword>
<dbReference type="InterPro" id="IPR027417">
    <property type="entry name" value="P-loop_NTPase"/>
</dbReference>
<dbReference type="SUPFAM" id="SSF52172">
    <property type="entry name" value="CheY-like"/>
    <property type="match status" value="1"/>
</dbReference>
<dbReference type="RefSeq" id="WP_160776413.1">
    <property type="nucleotide sequence ID" value="NZ_WUMV01000007.1"/>
</dbReference>
<accession>A0A7X3LW07</accession>
<organism evidence="10 11">
    <name type="scientific">Stappia sediminis</name>
    <dbReference type="NCBI Taxonomy" id="2692190"/>
    <lineage>
        <taxon>Bacteria</taxon>
        <taxon>Pseudomonadati</taxon>
        <taxon>Pseudomonadota</taxon>
        <taxon>Alphaproteobacteria</taxon>
        <taxon>Hyphomicrobiales</taxon>
        <taxon>Stappiaceae</taxon>
        <taxon>Stappia</taxon>
    </lineage>
</organism>
<evidence type="ECO:0000256" key="5">
    <source>
        <dbReference type="ARBA" id="ARBA00023125"/>
    </source>
</evidence>
<keyword evidence="2" id="KW-0067">ATP-binding</keyword>
<keyword evidence="6" id="KW-0010">Activator</keyword>
<evidence type="ECO:0000256" key="7">
    <source>
        <dbReference type="ARBA" id="ARBA00023163"/>
    </source>
</evidence>
<sequence length="490" mass="53526">MEAIHGADRTINVAVLDFDGAATGLCRAVTDAMKRPCAEPVAFDDRRRFFAACGDTRPDVFFVDVSGLDSEEQLGRLASQCPHSVMIAVGKEGSLTRMLTVLEAGAHDFVTPPFDPQGLAGRIDMLLCRTVPAPAQRPADARSAAGSEPAEANGGIGNTQPEFEGFVGTSDRMRAIYDQIERIAPSHAPVFITGESGTGKELCARAVHNLSSRSAKPFIAINCAAIPAELMESEIFGHVRGAFTGANDARAGAAELADGGTLFLDEIGEMSLALQSKLLRFIQTGDVQRVGETRGRTVNVRIVCATNRDPHKEVSEGRFREDLFYRLHVLPVHLPPLRERRRDILTLATNFLRLACEEEKRTFARFEPAVEERLVAYPWPGNVRQLENAIRQIVVLNDGVTVRLGMLPGYLVTDGIPNEGLRAPSSRNSVERHFIHPGAPIEPLWAQERRIIEQALDAFDGNISQAAAALEISPSTIYRKKQSWSERLAS</sequence>
<comment type="caution">
    <text evidence="10">The sequence shown here is derived from an EMBL/GenBank/DDBJ whole genome shotgun (WGS) entry which is preliminary data.</text>
</comment>
<evidence type="ECO:0000256" key="1">
    <source>
        <dbReference type="ARBA" id="ARBA00022741"/>
    </source>
</evidence>
<dbReference type="Pfam" id="PF25601">
    <property type="entry name" value="AAA_lid_14"/>
    <property type="match status" value="1"/>
</dbReference>
<dbReference type="GO" id="GO:0043565">
    <property type="term" value="F:sequence-specific DNA binding"/>
    <property type="evidence" value="ECO:0007669"/>
    <property type="project" value="InterPro"/>
</dbReference>
<dbReference type="InterPro" id="IPR003593">
    <property type="entry name" value="AAA+_ATPase"/>
</dbReference>
<dbReference type="InterPro" id="IPR002078">
    <property type="entry name" value="Sigma_54_int"/>
</dbReference>
<evidence type="ECO:0000259" key="9">
    <source>
        <dbReference type="PROSITE" id="PS50045"/>
    </source>
</evidence>
<dbReference type="CDD" id="cd00009">
    <property type="entry name" value="AAA"/>
    <property type="match status" value="1"/>
</dbReference>
<dbReference type="Gene3D" id="3.40.50.2300">
    <property type="match status" value="1"/>
</dbReference>
<dbReference type="InterPro" id="IPR011006">
    <property type="entry name" value="CheY-like_superfamily"/>
</dbReference>
<keyword evidence="11" id="KW-1185">Reference proteome</keyword>
<dbReference type="PANTHER" id="PTHR32071">
    <property type="entry name" value="TRANSCRIPTIONAL REGULATORY PROTEIN"/>
    <property type="match status" value="1"/>
</dbReference>
<keyword evidence="4" id="KW-0805">Transcription regulation</keyword>
<dbReference type="PROSITE" id="PS00676">
    <property type="entry name" value="SIGMA54_INTERACT_2"/>
    <property type="match status" value="1"/>
</dbReference>
<dbReference type="GO" id="GO:0006355">
    <property type="term" value="P:regulation of DNA-templated transcription"/>
    <property type="evidence" value="ECO:0007669"/>
    <property type="project" value="InterPro"/>
</dbReference>
<dbReference type="AlphaFoldDB" id="A0A7X3LW07"/>
<evidence type="ECO:0000313" key="10">
    <source>
        <dbReference type="EMBL" id="MXN66161.1"/>
    </source>
</evidence>
<dbReference type="PANTHER" id="PTHR32071:SF117">
    <property type="entry name" value="PTS-DEPENDENT DIHYDROXYACETONE KINASE OPERON REGULATORY PROTEIN-RELATED"/>
    <property type="match status" value="1"/>
</dbReference>
<dbReference type="SUPFAM" id="SSF46689">
    <property type="entry name" value="Homeodomain-like"/>
    <property type="match status" value="1"/>
</dbReference>
<dbReference type="Pfam" id="PF00158">
    <property type="entry name" value="Sigma54_activat"/>
    <property type="match status" value="1"/>
</dbReference>
<dbReference type="SMART" id="SM00382">
    <property type="entry name" value="AAA"/>
    <property type="match status" value="1"/>
</dbReference>
<dbReference type="InterPro" id="IPR009057">
    <property type="entry name" value="Homeodomain-like_sf"/>
</dbReference>
<evidence type="ECO:0000256" key="8">
    <source>
        <dbReference type="SAM" id="MobiDB-lite"/>
    </source>
</evidence>
<dbReference type="PROSITE" id="PS50045">
    <property type="entry name" value="SIGMA54_INTERACT_4"/>
    <property type="match status" value="1"/>
</dbReference>
<name>A0A7X3LW07_9HYPH</name>
<dbReference type="GO" id="GO:0005524">
    <property type="term" value="F:ATP binding"/>
    <property type="evidence" value="ECO:0007669"/>
    <property type="project" value="UniProtKB-KW"/>
</dbReference>
<evidence type="ECO:0000256" key="3">
    <source>
        <dbReference type="ARBA" id="ARBA00023012"/>
    </source>
</evidence>
<proteinExistence type="predicted"/>
<dbReference type="InterPro" id="IPR025943">
    <property type="entry name" value="Sigma_54_int_dom_ATP-bd_2"/>
</dbReference>
<evidence type="ECO:0000313" key="11">
    <source>
        <dbReference type="Proteomes" id="UP000433101"/>
    </source>
</evidence>
<evidence type="ECO:0000256" key="4">
    <source>
        <dbReference type="ARBA" id="ARBA00023015"/>
    </source>
</evidence>
<dbReference type="Gene3D" id="3.40.50.300">
    <property type="entry name" value="P-loop containing nucleotide triphosphate hydrolases"/>
    <property type="match status" value="1"/>
</dbReference>
<evidence type="ECO:0000256" key="6">
    <source>
        <dbReference type="ARBA" id="ARBA00023159"/>
    </source>
</evidence>
<reference evidence="10 11" key="1">
    <citation type="submission" date="2019-12" db="EMBL/GenBank/DDBJ databases">
        <authorList>
            <person name="Li M."/>
        </authorList>
    </citation>
    <scope>NUCLEOTIDE SEQUENCE [LARGE SCALE GENOMIC DNA]</scope>
    <source>
        <strain evidence="10 11">GBMRC 2046</strain>
    </source>
</reference>
<dbReference type="SUPFAM" id="SSF52540">
    <property type="entry name" value="P-loop containing nucleoside triphosphate hydrolases"/>
    <property type="match status" value="1"/>
</dbReference>
<dbReference type="InterPro" id="IPR025944">
    <property type="entry name" value="Sigma_54_int_dom_CS"/>
</dbReference>